<accession>A0ABQ9WTP8</accession>
<protein>
    <submittedName>
        <fullName evidence="1">Uncharacterized protein</fullName>
    </submittedName>
</protein>
<comment type="caution">
    <text evidence="1">The sequence shown here is derived from an EMBL/GenBank/DDBJ whole genome shotgun (WGS) entry which is preliminary data.</text>
</comment>
<evidence type="ECO:0000313" key="1">
    <source>
        <dbReference type="EMBL" id="KAK2942874.1"/>
    </source>
</evidence>
<dbReference type="Proteomes" id="UP001281761">
    <property type="component" value="Unassembled WGS sequence"/>
</dbReference>
<reference evidence="1 2" key="1">
    <citation type="journal article" date="2022" name="bioRxiv">
        <title>Genomics of Preaxostyla Flagellates Illuminates Evolutionary Transitions and the Path Towards Mitochondrial Loss.</title>
        <authorList>
            <person name="Novak L.V.F."/>
            <person name="Treitli S.C."/>
            <person name="Pyrih J."/>
            <person name="Halakuc P."/>
            <person name="Pipaliya S.V."/>
            <person name="Vacek V."/>
            <person name="Brzon O."/>
            <person name="Soukal P."/>
            <person name="Eme L."/>
            <person name="Dacks J.B."/>
            <person name="Karnkowska A."/>
            <person name="Elias M."/>
            <person name="Hampl V."/>
        </authorList>
    </citation>
    <scope>NUCLEOTIDE SEQUENCE [LARGE SCALE GENOMIC DNA]</scope>
    <source>
        <strain evidence="1">NAU3</strain>
        <tissue evidence="1">Gut</tissue>
    </source>
</reference>
<sequence>MERFKAPSYFKTREAADMFIAHVRRTKENNSPNLSRNSSENRDSWTIRWNQKDHTHSKIDIDQTKRERLPRKDEDAIISLIQTGVESSDIFNTTKEKNGSHYRLQDIYQLQSASRRTNDGGNTLLSLDELTTQQGYTGDYRQDADGDTDRIFAETTEVYCWILQQLTLRIGGLQQTSGILTDVDAAMAAAILKTSPTIKHLLSNNGNNWWSMNGPPILSKEKLDHLLDIWFKSHVVSFPEPMKMMMSVQAFPKSLHNLRGNQ</sequence>
<keyword evidence="2" id="KW-1185">Reference proteome</keyword>
<evidence type="ECO:0000313" key="2">
    <source>
        <dbReference type="Proteomes" id="UP001281761"/>
    </source>
</evidence>
<gene>
    <name evidence="1" type="ORF">BLNAU_22203</name>
</gene>
<organism evidence="1 2">
    <name type="scientific">Blattamonas nauphoetae</name>
    <dbReference type="NCBI Taxonomy" id="2049346"/>
    <lineage>
        <taxon>Eukaryota</taxon>
        <taxon>Metamonada</taxon>
        <taxon>Preaxostyla</taxon>
        <taxon>Oxymonadida</taxon>
        <taxon>Blattamonas</taxon>
    </lineage>
</organism>
<proteinExistence type="predicted"/>
<dbReference type="EMBL" id="JARBJD010000377">
    <property type="protein sequence ID" value="KAK2942874.1"/>
    <property type="molecule type" value="Genomic_DNA"/>
</dbReference>
<name>A0ABQ9WTP8_9EUKA</name>